<sequence>MGCGLSVKANDSCKLFETEDSIKEDNLTVDKLPWALPKRFKFGFFSVNDEKIKVEKIHTLQTLFDIIEMESGVKVRYDFEIDRLILEGTNELKLGAKGDTSNFLKLGGLKSNGQNVVKSKFPIGKNPGEPVDDMDMEEIDVAYFDDAFSKAAGPLGTTIELRTNISDGRQGAKDALEIPPGVKTIKEGLVALKKDVETLRFEFVPSVQGFQAKFTGAETCQSKIEAVMTFIEAVQGAMEALPQLTEDVNDLVEEVKTKVTEPSQITDALKEANVPPMAWPGKINLVWENVQKLTKAPAVISDMKNELDSAIGDLKGAAEALQ</sequence>
<accession>A0A7S1AZ20</accession>
<protein>
    <submittedName>
        <fullName evidence="1">Uncharacterized protein</fullName>
    </submittedName>
</protein>
<evidence type="ECO:0000313" key="1">
    <source>
        <dbReference type="EMBL" id="CAD8869483.1"/>
    </source>
</evidence>
<proteinExistence type="predicted"/>
<organism evidence="1">
    <name type="scientific">Noctiluca scintillans</name>
    <name type="common">Sea sparkle</name>
    <name type="synonym">Red tide dinoflagellate</name>
    <dbReference type="NCBI Taxonomy" id="2966"/>
    <lineage>
        <taxon>Eukaryota</taxon>
        <taxon>Sar</taxon>
        <taxon>Alveolata</taxon>
        <taxon>Dinophyceae</taxon>
        <taxon>Noctilucales</taxon>
        <taxon>Noctilucaceae</taxon>
        <taxon>Noctiluca</taxon>
    </lineage>
</organism>
<name>A0A7S1AZ20_NOCSC</name>
<reference evidence="1" key="1">
    <citation type="submission" date="2021-01" db="EMBL/GenBank/DDBJ databases">
        <authorList>
            <person name="Corre E."/>
            <person name="Pelletier E."/>
            <person name="Niang G."/>
            <person name="Scheremetjew M."/>
            <person name="Finn R."/>
            <person name="Kale V."/>
            <person name="Holt S."/>
            <person name="Cochrane G."/>
            <person name="Meng A."/>
            <person name="Brown T."/>
            <person name="Cohen L."/>
        </authorList>
    </citation>
    <scope>NUCLEOTIDE SEQUENCE</scope>
</reference>
<gene>
    <name evidence="1" type="ORF">NSCI0253_LOCUS43839</name>
</gene>
<dbReference type="AlphaFoldDB" id="A0A7S1AZ20"/>
<dbReference type="EMBL" id="HBFQ01061859">
    <property type="protein sequence ID" value="CAD8869483.1"/>
    <property type="molecule type" value="Transcribed_RNA"/>
</dbReference>